<dbReference type="AlphaFoldDB" id="A0A1H8GFF2"/>
<dbReference type="RefSeq" id="WP_090611056.1">
    <property type="nucleotide sequence ID" value="NZ_CP067124.1"/>
</dbReference>
<dbReference type="STRING" id="34002.SAMN04489859_1006155"/>
<accession>A0A1H8GFF2</accession>
<evidence type="ECO:0000313" key="1">
    <source>
        <dbReference type="EMBL" id="SEN42530.1"/>
    </source>
</evidence>
<dbReference type="Proteomes" id="UP000199054">
    <property type="component" value="Unassembled WGS sequence"/>
</dbReference>
<protein>
    <submittedName>
        <fullName evidence="1">Uncharacterized protein</fullName>
    </submittedName>
</protein>
<gene>
    <name evidence="1" type="ORF">SAMN04489859_1006155</name>
</gene>
<name>A0A1H8GFF2_9RHOB</name>
<dbReference type="EMBL" id="FODE01000006">
    <property type="protein sequence ID" value="SEN42530.1"/>
    <property type="molecule type" value="Genomic_DNA"/>
</dbReference>
<organism evidence="1 2">
    <name type="scientific">Paracoccus alcaliphilus</name>
    <dbReference type="NCBI Taxonomy" id="34002"/>
    <lineage>
        <taxon>Bacteria</taxon>
        <taxon>Pseudomonadati</taxon>
        <taxon>Pseudomonadota</taxon>
        <taxon>Alphaproteobacteria</taxon>
        <taxon>Rhodobacterales</taxon>
        <taxon>Paracoccaceae</taxon>
        <taxon>Paracoccus</taxon>
    </lineage>
</organism>
<reference evidence="1 2" key="1">
    <citation type="submission" date="2016-10" db="EMBL/GenBank/DDBJ databases">
        <authorList>
            <person name="de Groot N.N."/>
        </authorList>
    </citation>
    <scope>NUCLEOTIDE SEQUENCE [LARGE SCALE GENOMIC DNA]</scope>
    <source>
        <strain evidence="1 2">DSM 8512</strain>
    </source>
</reference>
<evidence type="ECO:0000313" key="2">
    <source>
        <dbReference type="Proteomes" id="UP000199054"/>
    </source>
</evidence>
<proteinExistence type="predicted"/>
<sequence>MNFDEVMAAARQADAAGEADDARRLLEIAITLRDQPQAAPAPAEPSALEQEAALIAPPIYADGTVAPGATDDDPVNNWFLDVAASGAKGVRDGVTAIPDAAVHGINNLPRVLNLPKLIPGMEDAYPDIGSITDAGAAFDNWIAGDGFSVPEGTRTAPVTLQDFTNGFGALDYEPQTQTGRFAERVGNEVGASALPVGAALRYGENFVGNPAVRRATHEGIRNLVEPFVRNPRAAVTREMAGAVAAGSGAAAANMAHDAATGGDGGTWWTDLVGGLGGLGIAGAAEGIGRSVANIGRHVSGSPRFQESIAGEAVADRLVDNSTTMQAERFAGRPLDADVLADRLDNPTALENLVPGYRAGTADRAGDSGIRSLAYNTEALAPGAANMRRERNMSAVGDHIRGLIPDGNAPAFLDTVRDSAGAIIDSARGTAGTARAQLDDALDAVRPRMQPIDRGQMIRDDMTNLHGERTAEYRQAYEARDAAMANDRIEAGAPYRALRGEADRMTAYEQDAYVPADVMGTARRIAPDASSPEATGLVDMFGAPVMRQPDVAAEIPLSEALSLRHGLTTRQREALAAGRAPEHRAISRMNDALRREIDGAMSPETRALDETARGLRRSVAADFEDGNLPSRILDQTAHDRPKLATEAIGPRVTGSETGYRDTMRLTGTREGTRGAVRDQILADAGNAGALRNQDSLNRFLTQRAYQFDDFPDARAALEAAGVSRTQLDQAEAFVKAQEGRYAPGSNSPVGRFTRHDDTGVADAMRGVWKSAQPRQAIKEVLDTAGRSPQNLKNARAAFFEDMARTTTNSGHDAAGNIVWNGRVLDGFLKNPKVQAVMDELWQGSETHLKNLREIGSALIDSESALRAKPPASSGTASISLQGKIDPALTATSVSSTLRSVQRGQMSKPIAGIHLLAGWVRGRSRQVQAAAINELMTKAMDDPTLAAALLRKHNPYDAQLMGRRFLRSHGLRVPQLANIVNEELGGYSEADQAFDEFIGAD</sequence>
<keyword evidence="2" id="KW-1185">Reference proteome</keyword>